<keyword evidence="1" id="KW-0732">Signal</keyword>
<feature type="signal peptide" evidence="1">
    <location>
        <begin position="1"/>
        <end position="22"/>
    </location>
</feature>
<protein>
    <submittedName>
        <fullName evidence="2">Uncharacterized protein</fullName>
    </submittedName>
</protein>
<evidence type="ECO:0000313" key="2">
    <source>
        <dbReference type="EMBL" id="KAF4612313.1"/>
    </source>
</evidence>
<gene>
    <name evidence="2" type="ORF">D9613_003701</name>
</gene>
<evidence type="ECO:0000313" key="3">
    <source>
        <dbReference type="Proteomes" id="UP000521872"/>
    </source>
</evidence>
<dbReference type="AlphaFoldDB" id="A0A8H4VJP0"/>
<dbReference type="EMBL" id="JAACJL010000057">
    <property type="protein sequence ID" value="KAF4612313.1"/>
    <property type="molecule type" value="Genomic_DNA"/>
</dbReference>
<comment type="caution">
    <text evidence="2">The sequence shown here is derived from an EMBL/GenBank/DDBJ whole genome shotgun (WGS) entry which is preliminary data.</text>
</comment>
<dbReference type="Proteomes" id="UP000521872">
    <property type="component" value="Unassembled WGS sequence"/>
</dbReference>
<reference evidence="2 3" key="1">
    <citation type="submission" date="2019-12" db="EMBL/GenBank/DDBJ databases">
        <authorList>
            <person name="Floudas D."/>
            <person name="Bentzer J."/>
            <person name="Ahren D."/>
            <person name="Johansson T."/>
            <person name="Persson P."/>
            <person name="Tunlid A."/>
        </authorList>
    </citation>
    <scope>NUCLEOTIDE SEQUENCE [LARGE SCALE GENOMIC DNA]</scope>
    <source>
        <strain evidence="2 3">CBS 102.39</strain>
    </source>
</reference>
<proteinExistence type="predicted"/>
<name>A0A8H4VJP0_9AGAR</name>
<accession>A0A8H4VJP0</accession>
<feature type="chain" id="PRO_5034809125" evidence="1">
    <location>
        <begin position="23"/>
        <end position="89"/>
    </location>
</feature>
<keyword evidence="3" id="KW-1185">Reference proteome</keyword>
<organism evidence="2 3">
    <name type="scientific">Agrocybe pediades</name>
    <dbReference type="NCBI Taxonomy" id="84607"/>
    <lineage>
        <taxon>Eukaryota</taxon>
        <taxon>Fungi</taxon>
        <taxon>Dikarya</taxon>
        <taxon>Basidiomycota</taxon>
        <taxon>Agaricomycotina</taxon>
        <taxon>Agaricomycetes</taxon>
        <taxon>Agaricomycetidae</taxon>
        <taxon>Agaricales</taxon>
        <taxon>Agaricineae</taxon>
        <taxon>Strophariaceae</taxon>
        <taxon>Agrocybe</taxon>
    </lineage>
</organism>
<evidence type="ECO:0000256" key="1">
    <source>
        <dbReference type="SAM" id="SignalP"/>
    </source>
</evidence>
<sequence length="89" mass="9060">MQFTAVFFLAGLLQAALPLAMGASTGSAAANAVQACCDVVIPMDQASTGSRGTGINCYAPGIDCGFAFQVTASCARVTREHTGLDCVRI</sequence>